<accession>A0A4Y7KYC6</accession>
<protein>
    <submittedName>
        <fullName evidence="2">Uncharacterized protein</fullName>
    </submittedName>
</protein>
<keyword evidence="1" id="KW-0472">Membrane</keyword>
<organism evidence="2 3">
    <name type="scientific">Papaver somniferum</name>
    <name type="common">Opium poppy</name>
    <dbReference type="NCBI Taxonomy" id="3469"/>
    <lineage>
        <taxon>Eukaryota</taxon>
        <taxon>Viridiplantae</taxon>
        <taxon>Streptophyta</taxon>
        <taxon>Embryophyta</taxon>
        <taxon>Tracheophyta</taxon>
        <taxon>Spermatophyta</taxon>
        <taxon>Magnoliopsida</taxon>
        <taxon>Ranunculales</taxon>
        <taxon>Papaveraceae</taxon>
        <taxon>Papaveroideae</taxon>
        <taxon>Papaver</taxon>
    </lineage>
</organism>
<evidence type="ECO:0000313" key="3">
    <source>
        <dbReference type="Proteomes" id="UP000316621"/>
    </source>
</evidence>
<keyword evidence="1" id="KW-1133">Transmembrane helix</keyword>
<feature type="transmembrane region" description="Helical" evidence="1">
    <location>
        <begin position="88"/>
        <end position="107"/>
    </location>
</feature>
<keyword evidence="3" id="KW-1185">Reference proteome</keyword>
<feature type="transmembrane region" description="Helical" evidence="1">
    <location>
        <begin position="59"/>
        <end position="82"/>
    </location>
</feature>
<dbReference type="Gramene" id="RZC77896">
    <property type="protein sequence ID" value="RZC77896"/>
    <property type="gene ID" value="C5167_002108"/>
</dbReference>
<proteinExistence type="predicted"/>
<evidence type="ECO:0000313" key="2">
    <source>
        <dbReference type="EMBL" id="RZC77896.1"/>
    </source>
</evidence>
<gene>
    <name evidence="2" type="ORF">C5167_002108</name>
</gene>
<keyword evidence="1" id="KW-0812">Transmembrane</keyword>
<reference evidence="2 3" key="1">
    <citation type="journal article" date="2018" name="Science">
        <title>The opium poppy genome and morphinan production.</title>
        <authorList>
            <person name="Guo L."/>
            <person name="Winzer T."/>
            <person name="Yang X."/>
            <person name="Li Y."/>
            <person name="Ning Z."/>
            <person name="He Z."/>
            <person name="Teodor R."/>
            <person name="Lu Y."/>
            <person name="Bowser T.A."/>
            <person name="Graham I.A."/>
            <person name="Ye K."/>
        </authorList>
    </citation>
    <scope>NUCLEOTIDE SEQUENCE [LARGE SCALE GENOMIC DNA]</scope>
    <source>
        <strain evidence="3">cv. HN1</strain>
        <tissue evidence="2">Leaves</tissue>
    </source>
</reference>
<dbReference type="Proteomes" id="UP000316621">
    <property type="component" value="Chromosome 9"/>
</dbReference>
<sequence>MIMSFFVSQGRSSSWEFEFVLEEGDEVDVESNKEDAAVEGVVVFRCKGFSRAQSYPPFVCLNLTLLRTLFYLHSIIIAIVYGRIFLQAPVLTSAVVCSLTGYTFWAAK</sequence>
<name>A0A4Y7KYC6_PAPSO</name>
<dbReference type="EMBL" id="CM010723">
    <property type="protein sequence ID" value="RZC77896.1"/>
    <property type="molecule type" value="Genomic_DNA"/>
</dbReference>
<evidence type="ECO:0000256" key="1">
    <source>
        <dbReference type="SAM" id="Phobius"/>
    </source>
</evidence>
<dbReference type="AlphaFoldDB" id="A0A4Y7KYC6"/>